<dbReference type="PANTHER" id="PTHR43483">
    <property type="entry name" value="MEMBRANE TRANSPORTER PROTEIN HI_0806-RELATED"/>
    <property type="match status" value="1"/>
</dbReference>
<evidence type="ECO:0000256" key="5">
    <source>
        <dbReference type="RuleBase" id="RU363041"/>
    </source>
</evidence>
<proteinExistence type="inferred from homology"/>
<protein>
    <recommendedName>
        <fullName evidence="5">Probable membrane transporter protein</fullName>
    </recommendedName>
</protein>
<feature type="transmembrane region" description="Helical" evidence="5">
    <location>
        <begin position="201"/>
        <end position="227"/>
    </location>
</feature>
<feature type="transmembrane region" description="Helical" evidence="5">
    <location>
        <begin position="289"/>
        <end position="306"/>
    </location>
</feature>
<evidence type="ECO:0000256" key="2">
    <source>
        <dbReference type="ARBA" id="ARBA00022692"/>
    </source>
</evidence>
<dbReference type="InterPro" id="IPR002781">
    <property type="entry name" value="TM_pro_TauE-like"/>
</dbReference>
<keyword evidence="4 5" id="KW-0472">Membrane</keyword>
<organism evidence="6 7">
    <name type="scientific">Crassaminicella indica</name>
    <dbReference type="NCBI Taxonomy" id="2855394"/>
    <lineage>
        <taxon>Bacteria</taxon>
        <taxon>Bacillati</taxon>
        <taxon>Bacillota</taxon>
        <taxon>Clostridia</taxon>
        <taxon>Eubacteriales</taxon>
        <taxon>Clostridiaceae</taxon>
        <taxon>Crassaminicella</taxon>
    </lineage>
</organism>
<dbReference type="PANTHER" id="PTHR43483:SF3">
    <property type="entry name" value="MEMBRANE TRANSPORTER PROTEIN HI_0806-RELATED"/>
    <property type="match status" value="1"/>
</dbReference>
<feature type="transmembrane region" description="Helical" evidence="5">
    <location>
        <begin position="75"/>
        <end position="98"/>
    </location>
</feature>
<dbReference type="Proteomes" id="UP000886818">
    <property type="component" value="Chromosome"/>
</dbReference>
<reference evidence="6" key="1">
    <citation type="submission" date="2021-07" db="EMBL/GenBank/DDBJ databases">
        <title>Complete genome sequence of Crassaminicella sp. 143-21, isolated from a deep-sea hydrothermal vent.</title>
        <authorList>
            <person name="Li X."/>
        </authorList>
    </citation>
    <scope>NUCLEOTIDE SEQUENCE</scope>
    <source>
        <strain evidence="6">143-21</strain>
    </source>
</reference>
<evidence type="ECO:0000313" key="6">
    <source>
        <dbReference type="EMBL" id="QXM05541.1"/>
    </source>
</evidence>
<evidence type="ECO:0000256" key="4">
    <source>
        <dbReference type="ARBA" id="ARBA00023136"/>
    </source>
</evidence>
<dbReference type="RefSeq" id="WP_218282239.1">
    <property type="nucleotide sequence ID" value="NZ_CP078093.1"/>
</dbReference>
<dbReference type="EMBL" id="CP078093">
    <property type="protein sequence ID" value="QXM05541.1"/>
    <property type="molecule type" value="Genomic_DNA"/>
</dbReference>
<keyword evidence="7" id="KW-1185">Reference proteome</keyword>
<evidence type="ECO:0000313" key="7">
    <source>
        <dbReference type="Proteomes" id="UP000886818"/>
    </source>
</evidence>
<keyword evidence="2 5" id="KW-0812">Transmembrane</keyword>
<comment type="similarity">
    <text evidence="5">Belongs to the 4-toluene sulfonate uptake permease (TSUP) (TC 2.A.102) family.</text>
</comment>
<evidence type="ECO:0000256" key="1">
    <source>
        <dbReference type="ARBA" id="ARBA00004141"/>
    </source>
</evidence>
<evidence type="ECO:0000256" key="3">
    <source>
        <dbReference type="ARBA" id="ARBA00022989"/>
    </source>
</evidence>
<accession>A0ABX8RF15</accession>
<name>A0ABX8RF15_9CLOT</name>
<keyword evidence="5" id="KW-1003">Cell membrane</keyword>
<comment type="subcellular location">
    <subcellularLocation>
        <location evidence="5">Cell membrane</location>
        <topology evidence="5">Multi-pass membrane protein</topology>
    </subcellularLocation>
    <subcellularLocation>
        <location evidence="1">Membrane</location>
        <topology evidence="1">Multi-pass membrane protein</topology>
    </subcellularLocation>
</comment>
<feature type="transmembrane region" description="Helical" evidence="5">
    <location>
        <begin position="37"/>
        <end position="63"/>
    </location>
</feature>
<dbReference type="Pfam" id="PF01925">
    <property type="entry name" value="TauE"/>
    <property type="match status" value="2"/>
</dbReference>
<feature type="transmembrane region" description="Helical" evidence="5">
    <location>
        <begin position="104"/>
        <end position="125"/>
    </location>
</feature>
<feature type="transmembrane region" description="Helical" evidence="5">
    <location>
        <begin position="263"/>
        <end position="283"/>
    </location>
</feature>
<keyword evidence="3 5" id="KW-1133">Transmembrane helix</keyword>
<gene>
    <name evidence="6" type="ORF">KVH43_09165</name>
</gene>
<sequence>MLTGVLGILGAFGLWFAAVFGIDFNKNKDKLEEQTSWIHTIWIGFLTNFFDTLGIGSFAPLTALLRGFKQVKDRVLPGTLNVSCTLPVILEAFIFIKVVHVDMITLVAMLAAATVGAWVGAGIVSKLPEKKVQLAMGIALFVTALLMLAGQMNWMPGGGNPLNEAFDGVQNGLIYQTMDVDGTMLGVPIGVTGAKLIIGVVINFILGALMCAGIGLYAPCMALVYLLGMSPRVAFPIMMGSCAFLMPVASAKFVKEGAYNKKASMGIIIGGIVGVLIAAYIVKSLPLKILKWLVILVIFYTSATLLKASQKNTQKTDNAA</sequence>
<feature type="transmembrane region" description="Helical" evidence="5">
    <location>
        <begin position="132"/>
        <end position="154"/>
    </location>
</feature>